<feature type="compositionally biased region" description="Basic and acidic residues" evidence="1">
    <location>
        <begin position="218"/>
        <end position="232"/>
    </location>
</feature>
<dbReference type="InParanoid" id="B0WS91"/>
<name>B0WS91_CULQU</name>
<proteinExistence type="predicted"/>
<dbReference type="HOGENOM" id="CLU_568912_0_0_1"/>
<organism>
    <name type="scientific">Culex quinquefasciatus</name>
    <name type="common">Southern house mosquito</name>
    <name type="synonym">Culex pungens</name>
    <dbReference type="NCBI Taxonomy" id="7176"/>
    <lineage>
        <taxon>Eukaryota</taxon>
        <taxon>Metazoa</taxon>
        <taxon>Ecdysozoa</taxon>
        <taxon>Arthropoda</taxon>
        <taxon>Hexapoda</taxon>
        <taxon>Insecta</taxon>
        <taxon>Pterygota</taxon>
        <taxon>Neoptera</taxon>
        <taxon>Endopterygota</taxon>
        <taxon>Diptera</taxon>
        <taxon>Nematocera</taxon>
        <taxon>Culicoidea</taxon>
        <taxon>Culicidae</taxon>
        <taxon>Culicinae</taxon>
        <taxon>Culicini</taxon>
        <taxon>Culex</taxon>
        <taxon>Culex</taxon>
    </lineage>
</organism>
<evidence type="ECO:0000313" key="2">
    <source>
        <dbReference type="EMBL" id="EDS33718.1"/>
    </source>
</evidence>
<keyword evidence="4" id="KW-1185">Reference proteome</keyword>
<feature type="compositionally biased region" description="Basic and acidic residues" evidence="1">
    <location>
        <begin position="47"/>
        <end position="61"/>
    </location>
</feature>
<reference evidence="2" key="1">
    <citation type="submission" date="2007-03" db="EMBL/GenBank/DDBJ databases">
        <title>Annotation of Culex pipiens quinquefasciatus.</title>
        <authorList>
            <consortium name="The Broad Institute Genome Sequencing Platform"/>
            <person name="Atkinson P.W."/>
            <person name="Hemingway J."/>
            <person name="Christensen B.M."/>
            <person name="Higgs S."/>
            <person name="Kodira C."/>
            <person name="Hannick L."/>
            <person name="Megy K."/>
            <person name="O'Leary S."/>
            <person name="Pearson M."/>
            <person name="Haas B.J."/>
            <person name="Mauceli E."/>
            <person name="Wortman J.R."/>
            <person name="Lee N.H."/>
            <person name="Guigo R."/>
            <person name="Stanke M."/>
            <person name="Alvarado L."/>
            <person name="Amedeo P."/>
            <person name="Antoine C.H."/>
            <person name="Arensburger P."/>
            <person name="Bidwell S.L."/>
            <person name="Crawford M."/>
            <person name="Camaro F."/>
            <person name="Devon K."/>
            <person name="Engels R."/>
            <person name="Hammond M."/>
            <person name="Howarth C."/>
            <person name="Koehrsen M."/>
            <person name="Lawson D."/>
            <person name="Montgomery P."/>
            <person name="Nene V."/>
            <person name="Nusbaum C."/>
            <person name="Puiu D."/>
            <person name="Romero-Severson J."/>
            <person name="Severson D.W."/>
            <person name="Shumway M."/>
            <person name="Sisk P."/>
            <person name="Stolte C."/>
            <person name="Zeng Q."/>
            <person name="Eisenstadt E."/>
            <person name="Fraser-Liggett C."/>
            <person name="Strausberg R."/>
            <person name="Galagan J."/>
            <person name="Birren B."/>
            <person name="Collins F.H."/>
        </authorList>
    </citation>
    <scope>NUCLEOTIDE SEQUENCE [LARGE SCALE GENOMIC DNA]</scope>
    <source>
        <strain evidence="2">JHB</strain>
    </source>
</reference>
<evidence type="ECO:0000313" key="4">
    <source>
        <dbReference type="Proteomes" id="UP000002320"/>
    </source>
</evidence>
<feature type="region of interest" description="Disordered" evidence="1">
    <location>
        <begin position="38"/>
        <end position="66"/>
    </location>
</feature>
<gene>
    <name evidence="3" type="primary">6042462</name>
    <name evidence="2" type="ORF">CpipJ_CPIJ010062</name>
</gene>
<reference evidence="3" key="2">
    <citation type="submission" date="2020-05" db="UniProtKB">
        <authorList>
            <consortium name="EnsemblMetazoa"/>
        </authorList>
    </citation>
    <scope>IDENTIFICATION</scope>
    <source>
        <strain evidence="3">JHB</strain>
    </source>
</reference>
<accession>B0WS91</accession>
<dbReference type="VEuPathDB" id="VectorBase:CPIJ010062"/>
<dbReference type="EMBL" id="DS232066">
    <property type="protein sequence ID" value="EDS33718.1"/>
    <property type="molecule type" value="Genomic_DNA"/>
</dbReference>
<feature type="region of interest" description="Disordered" evidence="1">
    <location>
        <begin position="216"/>
        <end position="237"/>
    </location>
</feature>
<evidence type="ECO:0000256" key="1">
    <source>
        <dbReference type="SAM" id="MobiDB-lite"/>
    </source>
</evidence>
<evidence type="ECO:0000313" key="3">
    <source>
        <dbReference type="EnsemblMetazoa" id="CPIJ010062-PA"/>
    </source>
</evidence>
<protein>
    <submittedName>
        <fullName evidence="2 3">Poly</fullName>
    </submittedName>
</protein>
<dbReference type="Proteomes" id="UP000002320">
    <property type="component" value="Unassembled WGS sequence"/>
</dbReference>
<sequence length="480" mass="52215">MGSCLGCCIGGRESRRHGRKATAQGGIGDRSVANVEAPWKMVTNRQTDYDGRDEVVPKPDPPESEQNYFSLDILENSDSPVDPVPEPSKNDNFLNESLEQTAAVPPIVEPSADLNFVSFSESMEWFLGDEAVTLVPVVVIPMPDSSEDGFDANPEPESPSQIKPISQNSVLMGSCLGCCIGGRESRRHGRKATAQGGIGDRSVANVEAPWKMVTNRQTDYDGRDEVVPKPDPPESEQNYFSLDILENSDSPVDPVPEPSKNDNFLNESLEQTAAVPPIVEPSADLNFVSFSESMEWFLGDEAVTLVPVVVIPMPDSSEDGFDANPEPESPSQIKPISQNSLYQSVCHRVNQLGKQSIVSESKEAGWKGMKFGSKKRLIIKSYSSVTDAAIDRPESVGLMTGYRSPAGRPRRVGVRLTVEAKPTCVPAIIPDEIMLQFPLLAKYKTVKSFYTKSAPSKVTLKLKGGLAVDPESGVDEVTRL</sequence>
<dbReference type="KEGG" id="cqu:CpipJ_CPIJ010062"/>
<dbReference type="EnsemblMetazoa" id="CPIJ010062-RA">
    <property type="protein sequence ID" value="CPIJ010062-PA"/>
    <property type="gene ID" value="CPIJ010062"/>
</dbReference>
<dbReference type="AlphaFoldDB" id="B0WS91"/>